<protein>
    <submittedName>
        <fullName evidence="1">Uncharacterized protein</fullName>
    </submittedName>
</protein>
<sequence length="62" mass="6922">MNGSTHGGRKVLARLVEDSVQSRNVLSSESSETRRVLPVLELSQVEIVAKFLKRLASLQSWQ</sequence>
<dbReference type="HOGENOM" id="CLU_2909039_0_0_1"/>
<reference evidence="2" key="1">
    <citation type="journal article" date="2010" name="Genome Biol.">
        <title>Genome sequence of the necrotrophic plant pathogen Pythium ultimum reveals original pathogenicity mechanisms and effector repertoire.</title>
        <authorList>
            <person name="Levesque C.A."/>
            <person name="Brouwer H."/>
            <person name="Cano L."/>
            <person name="Hamilton J.P."/>
            <person name="Holt C."/>
            <person name="Huitema E."/>
            <person name="Raffaele S."/>
            <person name="Robideau G.P."/>
            <person name="Thines M."/>
            <person name="Win J."/>
            <person name="Zerillo M.M."/>
            <person name="Beakes G.W."/>
            <person name="Boore J.L."/>
            <person name="Busam D."/>
            <person name="Dumas B."/>
            <person name="Ferriera S."/>
            <person name="Fuerstenberg S.I."/>
            <person name="Gachon C.M."/>
            <person name="Gaulin E."/>
            <person name="Govers F."/>
            <person name="Grenville-Briggs L."/>
            <person name="Horner N."/>
            <person name="Hostetler J."/>
            <person name="Jiang R.H."/>
            <person name="Johnson J."/>
            <person name="Krajaejun T."/>
            <person name="Lin H."/>
            <person name="Meijer H.J."/>
            <person name="Moore B."/>
            <person name="Morris P."/>
            <person name="Phuntmart V."/>
            <person name="Puiu D."/>
            <person name="Shetty J."/>
            <person name="Stajich J.E."/>
            <person name="Tripathy S."/>
            <person name="Wawra S."/>
            <person name="van West P."/>
            <person name="Whitty B.R."/>
            <person name="Coutinho P.M."/>
            <person name="Henrissat B."/>
            <person name="Martin F."/>
            <person name="Thomas P.D."/>
            <person name="Tyler B.M."/>
            <person name="De Vries R.P."/>
            <person name="Kamoun S."/>
            <person name="Yandell M."/>
            <person name="Tisserat N."/>
            <person name="Buell C.R."/>
        </authorList>
    </citation>
    <scope>NUCLEOTIDE SEQUENCE</scope>
    <source>
        <strain evidence="2">DAOM:BR144</strain>
    </source>
</reference>
<evidence type="ECO:0000313" key="1">
    <source>
        <dbReference type="EnsemblProtists" id="PYU1_T014053"/>
    </source>
</evidence>
<organism evidence="1 2">
    <name type="scientific">Globisporangium ultimum (strain ATCC 200006 / CBS 805.95 / DAOM BR144)</name>
    <name type="common">Pythium ultimum</name>
    <dbReference type="NCBI Taxonomy" id="431595"/>
    <lineage>
        <taxon>Eukaryota</taxon>
        <taxon>Sar</taxon>
        <taxon>Stramenopiles</taxon>
        <taxon>Oomycota</taxon>
        <taxon>Peronosporomycetes</taxon>
        <taxon>Pythiales</taxon>
        <taxon>Pythiaceae</taxon>
        <taxon>Globisporangium</taxon>
    </lineage>
</organism>
<dbReference type="InParanoid" id="K3XA04"/>
<accession>K3XA04</accession>
<dbReference type="AlphaFoldDB" id="K3XA04"/>
<dbReference type="VEuPathDB" id="FungiDB:PYU1_G014024"/>
<dbReference type="EMBL" id="GL376616">
    <property type="status" value="NOT_ANNOTATED_CDS"/>
    <property type="molecule type" value="Genomic_DNA"/>
</dbReference>
<reference evidence="1" key="3">
    <citation type="submission" date="2015-02" db="UniProtKB">
        <authorList>
            <consortium name="EnsemblProtists"/>
        </authorList>
    </citation>
    <scope>IDENTIFICATION</scope>
    <source>
        <strain evidence="1">DAOM BR144</strain>
    </source>
</reference>
<reference evidence="2" key="2">
    <citation type="submission" date="2010-04" db="EMBL/GenBank/DDBJ databases">
        <authorList>
            <person name="Buell R."/>
            <person name="Hamilton J."/>
            <person name="Hostetler J."/>
        </authorList>
    </citation>
    <scope>NUCLEOTIDE SEQUENCE [LARGE SCALE GENOMIC DNA]</scope>
    <source>
        <strain evidence="2">DAOM:BR144</strain>
    </source>
</reference>
<dbReference type="Proteomes" id="UP000019132">
    <property type="component" value="Unassembled WGS sequence"/>
</dbReference>
<proteinExistence type="predicted"/>
<keyword evidence="2" id="KW-1185">Reference proteome</keyword>
<dbReference type="EnsemblProtists" id="PYU1_T014053">
    <property type="protein sequence ID" value="PYU1_T014053"/>
    <property type="gene ID" value="PYU1_G014024"/>
</dbReference>
<name>K3XA04_GLOUD</name>
<evidence type="ECO:0000313" key="2">
    <source>
        <dbReference type="Proteomes" id="UP000019132"/>
    </source>
</evidence>